<dbReference type="AlphaFoldDB" id="A0A7J7JY34"/>
<feature type="compositionally biased region" description="Polar residues" evidence="1">
    <location>
        <begin position="154"/>
        <end position="171"/>
    </location>
</feature>
<dbReference type="SUPFAM" id="SSF52200">
    <property type="entry name" value="Toll/Interleukin receptor TIR domain"/>
    <property type="match status" value="1"/>
</dbReference>
<feature type="region of interest" description="Disordered" evidence="1">
    <location>
        <begin position="69"/>
        <end position="138"/>
    </location>
</feature>
<reference evidence="3" key="1">
    <citation type="submission" date="2020-06" db="EMBL/GenBank/DDBJ databases">
        <title>Draft genome of Bugula neritina, a colonial animal packing powerful symbionts and potential medicines.</title>
        <authorList>
            <person name="Rayko M."/>
        </authorList>
    </citation>
    <scope>NUCLEOTIDE SEQUENCE [LARGE SCALE GENOMIC DNA]</scope>
    <source>
        <strain evidence="3">Kwan_BN1</strain>
    </source>
</reference>
<evidence type="ECO:0000313" key="4">
    <source>
        <dbReference type="Proteomes" id="UP000593567"/>
    </source>
</evidence>
<dbReference type="PROSITE" id="PS50104">
    <property type="entry name" value="TIR"/>
    <property type="match status" value="1"/>
</dbReference>
<dbReference type="SMART" id="SM00255">
    <property type="entry name" value="TIR"/>
    <property type="match status" value="1"/>
</dbReference>
<feature type="compositionally biased region" description="Polar residues" evidence="1">
    <location>
        <begin position="192"/>
        <end position="209"/>
    </location>
</feature>
<feature type="region of interest" description="Disordered" evidence="1">
    <location>
        <begin position="154"/>
        <end position="222"/>
    </location>
</feature>
<dbReference type="Gene3D" id="1.25.10.10">
    <property type="entry name" value="Leucine-rich Repeat Variant"/>
    <property type="match status" value="1"/>
</dbReference>
<proteinExistence type="predicted"/>
<feature type="compositionally biased region" description="Polar residues" evidence="1">
    <location>
        <begin position="110"/>
        <end position="136"/>
    </location>
</feature>
<feature type="compositionally biased region" description="Basic and acidic residues" evidence="1">
    <location>
        <begin position="98"/>
        <end position="109"/>
    </location>
</feature>
<dbReference type="GO" id="GO:0016491">
    <property type="term" value="F:oxidoreductase activity"/>
    <property type="evidence" value="ECO:0007669"/>
    <property type="project" value="TreeGrafter"/>
</dbReference>
<dbReference type="PANTHER" id="PTHR12697">
    <property type="entry name" value="PBS LYASE HEAT-LIKE PROTEIN"/>
    <property type="match status" value="1"/>
</dbReference>
<gene>
    <name evidence="3" type="ORF">EB796_010881</name>
</gene>
<protein>
    <recommendedName>
        <fullName evidence="2">TIR domain-containing protein</fullName>
    </recommendedName>
</protein>
<dbReference type="InterPro" id="IPR011989">
    <property type="entry name" value="ARM-like"/>
</dbReference>
<dbReference type="PANTHER" id="PTHR12697:SF29">
    <property type="entry name" value="TIR DOMAIN-CONTAINING PROTEIN"/>
    <property type="match status" value="1"/>
</dbReference>
<dbReference type="GO" id="GO:0007165">
    <property type="term" value="P:signal transduction"/>
    <property type="evidence" value="ECO:0007669"/>
    <property type="project" value="InterPro"/>
</dbReference>
<dbReference type="EMBL" id="VXIV02001670">
    <property type="protein sequence ID" value="KAF6030805.1"/>
    <property type="molecule type" value="Genomic_DNA"/>
</dbReference>
<dbReference type="InterPro" id="IPR016024">
    <property type="entry name" value="ARM-type_fold"/>
</dbReference>
<keyword evidence="4" id="KW-1185">Reference proteome</keyword>
<feature type="domain" description="TIR" evidence="2">
    <location>
        <begin position="224"/>
        <end position="360"/>
    </location>
</feature>
<dbReference type="Pfam" id="PF13646">
    <property type="entry name" value="HEAT_2"/>
    <property type="match status" value="1"/>
</dbReference>
<accession>A0A7J7JY34</accession>
<feature type="compositionally biased region" description="Low complexity" evidence="1">
    <location>
        <begin position="182"/>
        <end position="191"/>
    </location>
</feature>
<dbReference type="Gene3D" id="3.40.50.10140">
    <property type="entry name" value="Toll/interleukin-1 receptor homology (TIR) domain"/>
    <property type="match status" value="1"/>
</dbReference>
<evidence type="ECO:0000256" key="1">
    <source>
        <dbReference type="SAM" id="MobiDB-lite"/>
    </source>
</evidence>
<dbReference type="Proteomes" id="UP000593567">
    <property type="component" value="Unassembled WGS sequence"/>
</dbReference>
<comment type="caution">
    <text evidence="3">The sequence shown here is derived from an EMBL/GenBank/DDBJ whole genome shotgun (WGS) entry which is preliminary data.</text>
</comment>
<dbReference type="InterPro" id="IPR000157">
    <property type="entry name" value="TIR_dom"/>
</dbReference>
<dbReference type="Pfam" id="PF13676">
    <property type="entry name" value="TIR_2"/>
    <property type="match status" value="1"/>
</dbReference>
<sequence>MTMTLSSAEKLSSTCPWKFPPVSEDLMQSYSTAYPSNNNNLGAVNSHSAKVEHETLLFSLSLEEAVEGKADRSADMGNISSGKTKDHKPPTPCYPLPSDKKSVQHKNDLNSKQPSQPTHHTPTYIDTKNGSIQSVKPVSDKLPGVSVQKMVADTPTQVPGDQSKSPPQGVSTDGVKLTLDVNNSRPSSRSNTPLQPRKNGSNGSYLAQSHTEHKGSSNSLKDSQAKDIMISYSHLDKEIMLKLKDALEHHNISVWVDVVGLNAGVNFLNKIGQAIIDSKMFITLLTERTVASKFCQDELALAYISNKPIFPVSLQPQSEIFPKIPTGMKLQLARFEWTQISVENFNEDIQVLLKKLQACLDDMRSEGKDDVPDLSSPPAEDKLPFRKTLKRKVTRPKLYQYNRSLSRCNSIIEQTEDIDAQAEFWDRNFGDLNAVQFDSFEASFTKDYERQLNMTYALSDREWFIDILKRELEVEEDGFIHKEKYKEFITEELDGTLKEQPILKCVNDLAVENYTMKEVFNMDSSVRLDAINNLAKFGSVAVVEALLDLLDDQEHDVRATACISLAKSKAGDLSMKIDRLMRCLRDSDRFVRESACVALGLFESRRSSSCVASNLVTFLF</sequence>
<organism evidence="3 4">
    <name type="scientific">Bugula neritina</name>
    <name type="common">Brown bryozoan</name>
    <name type="synonym">Sertularia neritina</name>
    <dbReference type="NCBI Taxonomy" id="10212"/>
    <lineage>
        <taxon>Eukaryota</taxon>
        <taxon>Metazoa</taxon>
        <taxon>Spiralia</taxon>
        <taxon>Lophotrochozoa</taxon>
        <taxon>Bryozoa</taxon>
        <taxon>Gymnolaemata</taxon>
        <taxon>Cheilostomatida</taxon>
        <taxon>Flustrina</taxon>
        <taxon>Buguloidea</taxon>
        <taxon>Bugulidae</taxon>
        <taxon>Bugula</taxon>
    </lineage>
</organism>
<dbReference type="OrthoDB" id="194358at2759"/>
<dbReference type="InterPro" id="IPR035897">
    <property type="entry name" value="Toll_tir_struct_dom_sf"/>
</dbReference>
<dbReference type="SUPFAM" id="SSF48371">
    <property type="entry name" value="ARM repeat"/>
    <property type="match status" value="1"/>
</dbReference>
<evidence type="ECO:0000313" key="3">
    <source>
        <dbReference type="EMBL" id="KAF6030805.1"/>
    </source>
</evidence>
<name>A0A7J7JY34_BUGNE</name>
<evidence type="ECO:0000259" key="2">
    <source>
        <dbReference type="PROSITE" id="PS50104"/>
    </source>
</evidence>